<proteinExistence type="predicted"/>
<name>A0ABS2PG62_9BACL</name>
<organism evidence="1 2">
    <name type="scientific">Geomicrobium sediminis</name>
    <dbReference type="NCBI Taxonomy" id="1347788"/>
    <lineage>
        <taxon>Bacteria</taxon>
        <taxon>Bacillati</taxon>
        <taxon>Bacillota</taxon>
        <taxon>Bacilli</taxon>
        <taxon>Bacillales</taxon>
        <taxon>Geomicrobium</taxon>
    </lineage>
</organism>
<keyword evidence="2" id="KW-1185">Reference proteome</keyword>
<dbReference type="Proteomes" id="UP000741863">
    <property type="component" value="Unassembled WGS sequence"/>
</dbReference>
<dbReference type="EMBL" id="JAFBEC010000010">
    <property type="protein sequence ID" value="MBM7634242.1"/>
    <property type="molecule type" value="Genomic_DNA"/>
</dbReference>
<sequence>MNKEDAMSIIERLQEEKKAHVAIDRMTLIAKEIQQKGFGEFVTDVGFILKDPKKPFLWLCCKNGSMVYFEDRFFLLHATSMAIQIKREQVKVYWSNGDQLFKEVDPFKGFVRVTWNSN</sequence>
<evidence type="ECO:0000313" key="2">
    <source>
        <dbReference type="Proteomes" id="UP000741863"/>
    </source>
</evidence>
<reference evidence="1 2" key="1">
    <citation type="submission" date="2021-01" db="EMBL/GenBank/DDBJ databases">
        <title>Genomic Encyclopedia of Type Strains, Phase IV (KMG-IV): sequencing the most valuable type-strain genomes for metagenomic binning, comparative biology and taxonomic classification.</title>
        <authorList>
            <person name="Goeker M."/>
        </authorList>
    </citation>
    <scope>NUCLEOTIDE SEQUENCE [LARGE SCALE GENOMIC DNA]</scope>
    <source>
        <strain evidence="1 2">DSM 25540</strain>
    </source>
</reference>
<protein>
    <submittedName>
        <fullName evidence="1">Uncharacterized protein</fullName>
    </submittedName>
</protein>
<gene>
    <name evidence="1" type="ORF">JOD17_003344</name>
</gene>
<accession>A0ABS2PG62</accession>
<evidence type="ECO:0000313" key="1">
    <source>
        <dbReference type="EMBL" id="MBM7634242.1"/>
    </source>
</evidence>
<comment type="caution">
    <text evidence="1">The sequence shown here is derived from an EMBL/GenBank/DDBJ whole genome shotgun (WGS) entry which is preliminary data.</text>
</comment>